<dbReference type="EMBL" id="BCSY01000081">
    <property type="protein sequence ID" value="GAS98294.1"/>
    <property type="molecule type" value="Genomic_DNA"/>
</dbReference>
<dbReference type="InterPro" id="IPR041522">
    <property type="entry name" value="CdaR_GGDEF"/>
</dbReference>
<evidence type="ECO:0000256" key="1">
    <source>
        <dbReference type="ARBA" id="ARBA00006754"/>
    </source>
</evidence>
<dbReference type="InterPro" id="IPR009057">
    <property type="entry name" value="Homeodomain-like_sf"/>
</dbReference>
<proteinExistence type="inferred from homology"/>
<keyword evidence="5" id="KW-1185">Reference proteome</keyword>
<evidence type="ECO:0000259" key="2">
    <source>
        <dbReference type="Pfam" id="PF13556"/>
    </source>
</evidence>
<name>A0A100WGV9_MYCCR</name>
<dbReference type="OrthoDB" id="3170447at2"/>
<accession>A0A100WGV9</accession>
<dbReference type="InterPro" id="IPR042070">
    <property type="entry name" value="PucR_C-HTH_sf"/>
</dbReference>
<dbReference type="Gene3D" id="1.10.10.2840">
    <property type="entry name" value="PucR C-terminal helix-turn-helix domain"/>
    <property type="match status" value="1"/>
</dbReference>
<feature type="domain" description="CdaR GGDEF-like" evidence="3">
    <location>
        <begin position="247"/>
        <end position="361"/>
    </location>
</feature>
<dbReference type="SUPFAM" id="SSF46689">
    <property type="entry name" value="Homeodomain-like"/>
    <property type="match status" value="1"/>
</dbReference>
<dbReference type="Proteomes" id="UP000069443">
    <property type="component" value="Unassembled WGS sequence"/>
</dbReference>
<dbReference type="Pfam" id="PF13556">
    <property type="entry name" value="HTH_30"/>
    <property type="match status" value="1"/>
</dbReference>
<reference evidence="5" key="1">
    <citation type="journal article" date="2016" name="Genome Announc.">
        <title>Draft Genome Sequences of Five Rapidly Growing Mycobacterium Species, M. thermoresistibile, M. fortuitum subsp. acetamidolyticum, M. canariasense, M. brisbanense, and M. novocastrense.</title>
        <authorList>
            <person name="Katahira K."/>
            <person name="Ogura Y."/>
            <person name="Gotoh Y."/>
            <person name="Hayashi T."/>
        </authorList>
    </citation>
    <scope>NUCLEOTIDE SEQUENCE [LARGE SCALE GENOMIC DNA]</scope>
    <source>
        <strain evidence="5">JCM15298</strain>
    </source>
</reference>
<gene>
    <name evidence="4" type="ORF">RMCC_5259</name>
</gene>
<dbReference type="PANTHER" id="PTHR33744">
    <property type="entry name" value="CARBOHYDRATE DIACID REGULATOR"/>
    <property type="match status" value="1"/>
</dbReference>
<organism evidence="4 5">
    <name type="scientific">Mycolicibacterium canariasense</name>
    <name type="common">Mycobacterium canariasense</name>
    <dbReference type="NCBI Taxonomy" id="228230"/>
    <lineage>
        <taxon>Bacteria</taxon>
        <taxon>Bacillati</taxon>
        <taxon>Actinomycetota</taxon>
        <taxon>Actinomycetes</taxon>
        <taxon>Mycobacteriales</taxon>
        <taxon>Mycobacteriaceae</taxon>
        <taxon>Mycolicibacterium</taxon>
    </lineage>
</organism>
<feature type="domain" description="PucR C-terminal helix-turn-helix" evidence="2">
    <location>
        <begin position="414"/>
        <end position="470"/>
    </location>
</feature>
<comment type="caution">
    <text evidence="4">The sequence shown here is derived from an EMBL/GenBank/DDBJ whole genome shotgun (WGS) entry which is preliminary data.</text>
</comment>
<dbReference type="AlphaFoldDB" id="A0A100WGV9"/>
<comment type="similarity">
    <text evidence="1">Belongs to the CdaR family.</text>
</comment>
<protein>
    <submittedName>
        <fullName evidence="4">Putative transcriptional regulator</fullName>
    </submittedName>
</protein>
<evidence type="ECO:0000313" key="4">
    <source>
        <dbReference type="EMBL" id="GAS98294.1"/>
    </source>
</evidence>
<dbReference type="RefSeq" id="WP_062659108.1">
    <property type="nucleotide sequence ID" value="NZ_BCSY01000081.1"/>
</dbReference>
<sequence>MPLAAVMRGTEIVTVADVAAVLALPVVTSQVTTDAAVSGVVDSAAGPWTVTELVHVRWESARAGGPFPDLTLLLADVLRTRPAAVVVSPSRPVNAPPAAVELAERANVAVLWDRDGSADVAGAVRRLCAPQQPDVAVPDLGEFAARVLAVADDLAAILELLGTALGARCSVRALRGAASDDVIRVDSRTALEVDRATPLGDQERRLIDVVRPVLSIHTKNADAGGDDRVVEATRSLKLILGDDLAEREQAVRRSRRLSLFSDKSVVFLAVEPFNVPMDMGGLAQLRDDIAPVATRFDPNAITLVKSGLAVVVIGASVDLESFQRALSRAVKAPVAVGVGAEVDEPRGYPSSFRQAQRAVAVGRSIGAINRLTRYRDLGVLALLYQLPEHARRSFVAETLGSITGADSESLEQRRVLRMLRATDCNVTESARRLFIHPNTLRSKISRIESVTGPILSDPERRLTVFVALAAFSLDSRTDS</sequence>
<evidence type="ECO:0000259" key="3">
    <source>
        <dbReference type="Pfam" id="PF17853"/>
    </source>
</evidence>
<evidence type="ECO:0000313" key="5">
    <source>
        <dbReference type="Proteomes" id="UP000069443"/>
    </source>
</evidence>
<reference evidence="5" key="2">
    <citation type="submission" date="2016-02" db="EMBL/GenBank/DDBJ databases">
        <title>Draft genome sequence of five rapidly growing Mycobacterium species.</title>
        <authorList>
            <person name="Katahira K."/>
            <person name="Gotou Y."/>
            <person name="Iida K."/>
            <person name="Ogura Y."/>
            <person name="Hayashi T."/>
        </authorList>
    </citation>
    <scope>NUCLEOTIDE SEQUENCE [LARGE SCALE GENOMIC DNA]</scope>
    <source>
        <strain evidence="5">JCM15298</strain>
    </source>
</reference>
<dbReference type="PANTHER" id="PTHR33744:SF1">
    <property type="entry name" value="DNA-BINDING TRANSCRIPTIONAL ACTIVATOR ADER"/>
    <property type="match status" value="1"/>
</dbReference>
<dbReference type="InterPro" id="IPR051448">
    <property type="entry name" value="CdaR-like_regulators"/>
</dbReference>
<dbReference type="InterPro" id="IPR025736">
    <property type="entry name" value="PucR_C-HTH_dom"/>
</dbReference>
<dbReference type="STRING" id="228230.RMCC_5259"/>
<dbReference type="Pfam" id="PF17853">
    <property type="entry name" value="GGDEF_2"/>
    <property type="match status" value="1"/>
</dbReference>